<reference evidence="1 2" key="1">
    <citation type="submission" date="2012-11" db="EMBL/GenBank/DDBJ databases">
        <authorList>
            <person name="Linke B."/>
        </authorList>
    </citation>
    <scope>NUCLEOTIDE SEQUENCE [LARGE SCALE GENOMIC DNA]</scope>
    <source>
        <strain evidence="2">CFBP 1232</strain>
    </source>
</reference>
<protein>
    <submittedName>
        <fullName evidence="1">Uncharacterized protein</fullName>
    </submittedName>
</protein>
<dbReference type="AlphaFoldDB" id="A0A830ZWK9"/>
<evidence type="ECO:0000313" key="1">
    <source>
        <dbReference type="EMBL" id="CCO95546.1"/>
    </source>
</evidence>
<dbReference type="EMBL" id="CAPB01000041">
    <property type="protein sequence ID" value="CCO95546.1"/>
    <property type="molecule type" value="Genomic_DNA"/>
</dbReference>
<dbReference type="Proteomes" id="UP000013111">
    <property type="component" value="Unassembled WGS sequence"/>
</dbReference>
<gene>
    <name evidence="1" type="ORF">BN437_3647</name>
</gene>
<sequence>MHASKTIGKMRHRQALNTRQYSTAAHSASISISFLCALT</sequence>
<organism evidence="1 2">
    <name type="scientific">Erwinia amylovora NBRC 12687 = CFBP 1232</name>
    <dbReference type="NCBI Taxonomy" id="1219359"/>
    <lineage>
        <taxon>Bacteria</taxon>
        <taxon>Pseudomonadati</taxon>
        <taxon>Pseudomonadota</taxon>
        <taxon>Gammaproteobacteria</taxon>
        <taxon>Enterobacterales</taxon>
        <taxon>Erwiniaceae</taxon>
        <taxon>Erwinia</taxon>
    </lineage>
</organism>
<reference evidence="1 2" key="2">
    <citation type="submission" date="2013-04" db="EMBL/GenBank/DDBJ databases">
        <title>Comparative genomics of 12 strains of Erwinia amylovora identifies a pan-genome with a large conserved core and provides insights into host specificity.</title>
        <authorList>
            <person name="Mann R.A."/>
            <person name="Smits T.H.M."/>
            <person name="Buehlmann A."/>
            <person name="Blom J."/>
            <person name="Goesmann A."/>
            <person name="Frey J.E."/>
            <person name="Plummer K.M."/>
            <person name="Beer S.V."/>
            <person name="Luck J."/>
            <person name="Duffy B."/>
            <person name="Rodoni B."/>
        </authorList>
    </citation>
    <scope>NUCLEOTIDE SEQUENCE [LARGE SCALE GENOMIC DNA]</scope>
    <source>
        <strain evidence="2">CFBP 1232</strain>
    </source>
</reference>
<comment type="caution">
    <text evidence="1">The sequence shown here is derived from an EMBL/GenBank/DDBJ whole genome shotgun (WGS) entry which is preliminary data.</text>
</comment>
<evidence type="ECO:0000313" key="2">
    <source>
        <dbReference type="Proteomes" id="UP000013111"/>
    </source>
</evidence>
<proteinExistence type="predicted"/>
<name>A0A830ZWK9_ERWAM</name>
<accession>A0A830ZWK9</accession>